<gene>
    <name evidence="1" type="ORF">CAP_1531</name>
</gene>
<accession>A0A017TC57</accession>
<dbReference type="OrthoDB" id="1467909at2"/>
<evidence type="ECO:0008006" key="3">
    <source>
        <dbReference type="Google" id="ProtNLM"/>
    </source>
</evidence>
<name>A0A017TC57_9BACT</name>
<comment type="caution">
    <text evidence="1">The sequence shown here is derived from an EMBL/GenBank/DDBJ whole genome shotgun (WGS) entry which is preliminary data.</text>
</comment>
<organism evidence="1 2">
    <name type="scientific">Chondromyces apiculatus DSM 436</name>
    <dbReference type="NCBI Taxonomy" id="1192034"/>
    <lineage>
        <taxon>Bacteria</taxon>
        <taxon>Pseudomonadati</taxon>
        <taxon>Myxococcota</taxon>
        <taxon>Polyangia</taxon>
        <taxon>Polyangiales</taxon>
        <taxon>Polyangiaceae</taxon>
        <taxon>Chondromyces</taxon>
    </lineage>
</organism>
<dbReference type="Proteomes" id="UP000019678">
    <property type="component" value="Unassembled WGS sequence"/>
</dbReference>
<sequence>MLPSPLGGLEDDYRHAVLHLAWDLNTKSKERTLLFSFVELLPAEIPSPIDDFEPLAGHRLGNDSQHRVYVRHAVTTARQALGWYLDARAGTAVLPDDDGTLPATDNLRAKRLKIATLGEEPAWPVLVSNSDDSDILPFIPQWIHCPRTHHLLPIAAFALEQLWSAQEAEKAWHWLEGRLHFDLGNYPEYWGSAHLIAPNPLYRKLKSRLQRRQPPAESVLLRFQPRAGKSIEGLELIFHEKEPWGVTTSRRLSLRSPLVRMNLDREVNSVTRDVWDPRRGFLETTNHIHVFIKAIDSDIEVTRRVMVRGEGQSYEVMRSRVVGRVAVGSTTKIAAVRSRLLDAHYARQKQRTAKTHDQRWFRNQKEEARALLRSLFSEARSHVLVVDPYFGAKELVEFTLAVGRYDVPIHILSSAELLKKPAFHGCTLEKGDQLLNTLGQTCKQERMNAFEIRVMTGDRPTIHDRFIAFDRRIWLLGSSLNEFGSRGTMMLALPDPDAVRGDLLRAWEEAASLEAWVERRQQNREKTTGEEA</sequence>
<evidence type="ECO:0000313" key="1">
    <source>
        <dbReference type="EMBL" id="EYF06834.1"/>
    </source>
</evidence>
<evidence type="ECO:0000313" key="2">
    <source>
        <dbReference type="Proteomes" id="UP000019678"/>
    </source>
</evidence>
<dbReference type="STRING" id="1192034.CAP_1531"/>
<proteinExistence type="predicted"/>
<protein>
    <recommendedName>
        <fullName evidence="3">Phospholipase D-like domain-containing protein</fullName>
    </recommendedName>
</protein>
<dbReference type="eggNOG" id="COG1502">
    <property type="taxonomic scope" value="Bacteria"/>
</dbReference>
<dbReference type="EMBL" id="ASRX01000014">
    <property type="protein sequence ID" value="EYF06834.1"/>
    <property type="molecule type" value="Genomic_DNA"/>
</dbReference>
<dbReference type="NCBIfam" id="NF040700">
    <property type="entry name" value="VPA1262_N_dom"/>
    <property type="match status" value="1"/>
</dbReference>
<keyword evidence="2" id="KW-1185">Reference proteome</keyword>
<dbReference type="AlphaFoldDB" id="A0A017TC57"/>
<reference evidence="1 2" key="1">
    <citation type="submission" date="2013-05" db="EMBL/GenBank/DDBJ databases">
        <title>Genome assembly of Chondromyces apiculatus DSM 436.</title>
        <authorList>
            <person name="Sharma G."/>
            <person name="Khatri I."/>
            <person name="Kaur C."/>
            <person name="Mayilraj S."/>
            <person name="Subramanian S."/>
        </authorList>
    </citation>
    <scope>NUCLEOTIDE SEQUENCE [LARGE SCALE GENOMIC DNA]</scope>
    <source>
        <strain evidence="1 2">DSM 436</strain>
    </source>
</reference>